<accession>A0A7G9T671</accession>
<name>A0A7G9T671_9LACO</name>
<dbReference type="InterPro" id="IPR006379">
    <property type="entry name" value="HAD-SF_hydro_IIB"/>
</dbReference>
<dbReference type="InterPro" id="IPR036412">
    <property type="entry name" value="HAD-like_sf"/>
</dbReference>
<dbReference type="Proteomes" id="UP000515800">
    <property type="component" value="Chromosome"/>
</dbReference>
<dbReference type="InterPro" id="IPR023214">
    <property type="entry name" value="HAD_sf"/>
</dbReference>
<dbReference type="RefSeq" id="WP_187529428.1">
    <property type="nucleotide sequence ID" value="NZ_CP060724.1"/>
</dbReference>
<organism evidence="1 2">
    <name type="scientific">Weissella diestrammenae</name>
    <dbReference type="NCBI Taxonomy" id="1162633"/>
    <lineage>
        <taxon>Bacteria</taxon>
        <taxon>Bacillati</taxon>
        <taxon>Bacillota</taxon>
        <taxon>Bacilli</taxon>
        <taxon>Lactobacillales</taxon>
        <taxon>Lactobacillaceae</taxon>
        <taxon>Weissella</taxon>
    </lineage>
</organism>
<dbReference type="GO" id="GO:0005829">
    <property type="term" value="C:cytosol"/>
    <property type="evidence" value="ECO:0007669"/>
    <property type="project" value="TreeGrafter"/>
</dbReference>
<reference evidence="1 2" key="1">
    <citation type="submission" date="2020-08" db="EMBL/GenBank/DDBJ databases">
        <title>Genome sequence of Weissella diestrammenae KACC 16890T.</title>
        <authorList>
            <person name="Hyun D.-W."/>
            <person name="Bae J.-W."/>
        </authorList>
    </citation>
    <scope>NUCLEOTIDE SEQUENCE [LARGE SCALE GENOMIC DNA]</scope>
    <source>
        <strain evidence="1 2">KACC 16890</strain>
    </source>
</reference>
<dbReference type="Pfam" id="PF08282">
    <property type="entry name" value="Hydrolase_3"/>
    <property type="match status" value="1"/>
</dbReference>
<dbReference type="SUPFAM" id="SSF56784">
    <property type="entry name" value="HAD-like"/>
    <property type="match status" value="1"/>
</dbReference>
<sequence>MGRKLIGIDLDHTTLNETGTVSNRTREVLQAAQAEGHIISIITGRPTRLSTDIYDEIGLKSPMINFNGALGIVPRTYWQDEYSYQINHEIAFDMLEQAADLGIDTVVAENQDDVWGKEISDHRPKDSLFFPRDEDGKKMLDRFSLQTDVNAILLHSANPRHQAQIKRFLLDRYGEDQVNVKTWGGDSPVLEVAPAGISKDTGLAILQQSYQINADDIYAFGDEMNDLEMIEFATHGIVMANGNPELKAIANDVTPFTNEEDGLARYLENLLKLA</sequence>
<proteinExistence type="predicted"/>
<evidence type="ECO:0000313" key="1">
    <source>
        <dbReference type="EMBL" id="QNN75596.1"/>
    </source>
</evidence>
<dbReference type="InterPro" id="IPR000150">
    <property type="entry name" value="Cof"/>
</dbReference>
<dbReference type="Gene3D" id="3.40.50.1000">
    <property type="entry name" value="HAD superfamily/HAD-like"/>
    <property type="match status" value="1"/>
</dbReference>
<dbReference type="CDD" id="cd07516">
    <property type="entry name" value="HAD_Pase"/>
    <property type="match status" value="1"/>
</dbReference>
<dbReference type="GO" id="GO:0000287">
    <property type="term" value="F:magnesium ion binding"/>
    <property type="evidence" value="ECO:0007669"/>
    <property type="project" value="TreeGrafter"/>
</dbReference>
<dbReference type="PANTHER" id="PTHR10000">
    <property type="entry name" value="PHOSPHOSERINE PHOSPHATASE"/>
    <property type="match status" value="1"/>
</dbReference>
<keyword evidence="2" id="KW-1185">Reference proteome</keyword>
<dbReference type="PANTHER" id="PTHR10000:SF23">
    <property type="entry name" value="5-AMINO-6-(5-PHOSPHO-D-RIBITYLAMINO)URACIL PHOSPHATASE YITU"/>
    <property type="match status" value="1"/>
</dbReference>
<dbReference type="GO" id="GO:0016791">
    <property type="term" value="F:phosphatase activity"/>
    <property type="evidence" value="ECO:0007669"/>
    <property type="project" value="TreeGrafter"/>
</dbReference>
<dbReference type="NCBIfam" id="TIGR00099">
    <property type="entry name" value="Cof-subfamily"/>
    <property type="match status" value="1"/>
</dbReference>
<dbReference type="AlphaFoldDB" id="A0A7G9T671"/>
<dbReference type="Gene3D" id="3.30.1240.10">
    <property type="match status" value="1"/>
</dbReference>
<protein>
    <submittedName>
        <fullName evidence="1">HAD family phosphatase</fullName>
    </submittedName>
</protein>
<dbReference type="NCBIfam" id="TIGR01484">
    <property type="entry name" value="HAD-SF-IIB"/>
    <property type="match status" value="1"/>
</dbReference>
<dbReference type="EMBL" id="CP060724">
    <property type="protein sequence ID" value="QNN75596.1"/>
    <property type="molecule type" value="Genomic_DNA"/>
</dbReference>
<evidence type="ECO:0000313" key="2">
    <source>
        <dbReference type="Proteomes" id="UP000515800"/>
    </source>
</evidence>
<gene>
    <name evidence="1" type="ORF">H9L19_01580</name>
</gene>
<dbReference type="KEGG" id="wdi:H9L19_01580"/>